<reference evidence="2 3" key="1">
    <citation type="submission" date="2017-06" db="EMBL/GenBank/DDBJ databases">
        <title>A platform for efficient transgenesis in Macrostomum lignano, a flatworm model organism for stem cell research.</title>
        <authorList>
            <person name="Berezikov E."/>
        </authorList>
    </citation>
    <scope>NUCLEOTIDE SEQUENCE [LARGE SCALE GENOMIC DNA]</scope>
    <source>
        <strain evidence="2">DV1</strain>
        <tissue evidence="2">Whole organism</tissue>
    </source>
</reference>
<gene>
    <name evidence="2" type="ORF">BOX15_Mlig017288g2</name>
</gene>
<dbReference type="EMBL" id="NIVC01001499">
    <property type="protein sequence ID" value="PAA67243.1"/>
    <property type="molecule type" value="Genomic_DNA"/>
</dbReference>
<comment type="caution">
    <text evidence="2">The sequence shown here is derived from an EMBL/GenBank/DDBJ whole genome shotgun (WGS) entry which is preliminary data.</text>
</comment>
<organism evidence="2 3">
    <name type="scientific">Macrostomum lignano</name>
    <dbReference type="NCBI Taxonomy" id="282301"/>
    <lineage>
        <taxon>Eukaryota</taxon>
        <taxon>Metazoa</taxon>
        <taxon>Spiralia</taxon>
        <taxon>Lophotrochozoa</taxon>
        <taxon>Platyhelminthes</taxon>
        <taxon>Rhabditophora</taxon>
        <taxon>Macrostomorpha</taxon>
        <taxon>Macrostomida</taxon>
        <taxon>Macrostomidae</taxon>
        <taxon>Macrostomum</taxon>
    </lineage>
</organism>
<feature type="region of interest" description="Disordered" evidence="1">
    <location>
        <begin position="354"/>
        <end position="385"/>
    </location>
</feature>
<evidence type="ECO:0000313" key="3">
    <source>
        <dbReference type="Proteomes" id="UP000215902"/>
    </source>
</evidence>
<dbReference type="Proteomes" id="UP000215902">
    <property type="component" value="Unassembled WGS sequence"/>
</dbReference>
<feature type="compositionally biased region" description="Acidic residues" evidence="1">
    <location>
        <begin position="367"/>
        <end position="381"/>
    </location>
</feature>
<dbReference type="AlphaFoldDB" id="A0A267F0I1"/>
<keyword evidence="3" id="KW-1185">Reference proteome</keyword>
<evidence type="ECO:0000256" key="1">
    <source>
        <dbReference type="SAM" id="MobiDB-lite"/>
    </source>
</evidence>
<evidence type="ECO:0000313" key="2">
    <source>
        <dbReference type="EMBL" id="PAA67243.1"/>
    </source>
</evidence>
<name>A0A267F0I1_9PLAT</name>
<accession>A0A267F0I1</accession>
<proteinExistence type="predicted"/>
<protein>
    <submittedName>
        <fullName evidence="2">Uncharacterized protein</fullName>
    </submittedName>
</protein>
<sequence length="763" mass="85170">MCQLAQLGTVIFVPSCATNCRFSQISCRFDSYFGIPPNSFFMCYLTHLKNNYFRSGKVGRYPGLIRIRLERLFDSVSPSEWRNNVFLGFLADGQLLCSYRFLACDYGDAASQDGDDSRGGGDVFVNSYQLLLWHVDVRASQPRATLAVAYDISWLARFEHQPICVTECRGVACVSTPQLPHRRLLIGLPSLTSGCANCSVDLAAGSTVSCSRHVWRCQLEEPASTGCDSELHQRFSPSTISSDPIIDSDLSNKNSSRKCLNPPTASIGALGPSRVLFKDDSQLLVFCDSLKSNSGGSIRLVRVGPIFANNFRRKFPGDRLCKLRLCPCGLAYNFLPESTLAFYECFADVQESEDADDSSIDSSASVDEADDGDVDEEAEETEKERELKYRLSLSAGRLARPTPSAPCDLCLFLKYTQYYPTSSVLNFNQFSPIRLYQAQRLSLNRRGIHSHSLESEPYPSPCCCDLIGCRQGPIAVEEALGLKSSASCISNDNNNRHRDLLSQQSELSVCSPCNYLYTDNRYLSYTYRLFSAHSGEPDELPVYDYSDLTGSAHCSALLYCMRGNSSALEYAGPLNWTFDTHQSTADQSASLWHFEELSLSVPAFLRSHNNRLLNRQKFVRFIFIDECRLGDNDLIIVIETLSSNTTTAAAYTTSASDSDSSTSSTCSPTASKRRKVFHCRQNQTTTTTKSSRRWLELSLNLTNGMLRYNRCITNLNQVLPSLNADSLIGLLIILLCQLMPDRLRVWLAKAARLYWSCDTVQCW</sequence>